<sequence length="193" mass="21729">MFATRQTMETLPPSDVRYKISSGNIDNVFAIHNATGALYVAKALDYEKTKKYELRLTASDNFKENYTTVLINVRDVNDNPPVFEKSSYRTQITEEDDRGLPKRVLRVSVGKKTTVESAGLMGPSDPLHSRWFQPNRLMFEELEKLESISATISLGYPGTSIVDPFVPNVGFCVVLIFLNIILYLVTRALNTNS</sequence>
<dbReference type="Proteomes" id="UP000075903">
    <property type="component" value="Unassembled WGS sequence"/>
</dbReference>
<evidence type="ECO:0000256" key="7">
    <source>
        <dbReference type="ARBA" id="ARBA00023180"/>
    </source>
</evidence>
<evidence type="ECO:0000313" key="12">
    <source>
        <dbReference type="Proteomes" id="UP000075903"/>
    </source>
</evidence>
<evidence type="ECO:0000256" key="9">
    <source>
        <dbReference type="SAM" id="Phobius"/>
    </source>
</evidence>
<dbReference type="PROSITE" id="PS00232">
    <property type="entry name" value="CADHERIN_1"/>
    <property type="match status" value="1"/>
</dbReference>
<proteinExistence type="predicted"/>
<dbReference type="Pfam" id="PF00028">
    <property type="entry name" value="Cadherin"/>
    <property type="match status" value="1"/>
</dbReference>
<protein>
    <recommendedName>
        <fullName evidence="10">Cadherin domain-containing protein</fullName>
    </recommendedName>
</protein>
<dbReference type="Gene3D" id="2.60.40.60">
    <property type="entry name" value="Cadherins"/>
    <property type="match status" value="2"/>
</dbReference>
<evidence type="ECO:0000256" key="3">
    <source>
        <dbReference type="ARBA" id="ARBA00022737"/>
    </source>
</evidence>
<evidence type="ECO:0000256" key="6">
    <source>
        <dbReference type="ARBA" id="ARBA00023136"/>
    </source>
</evidence>
<evidence type="ECO:0000256" key="5">
    <source>
        <dbReference type="ARBA" id="ARBA00022989"/>
    </source>
</evidence>
<evidence type="ECO:0000259" key="10">
    <source>
        <dbReference type="PROSITE" id="PS50268"/>
    </source>
</evidence>
<dbReference type="VEuPathDB" id="VectorBase:AMEM004586"/>
<reference evidence="11" key="1">
    <citation type="submission" date="2020-05" db="UniProtKB">
        <authorList>
            <consortium name="EnsemblMetazoa"/>
        </authorList>
    </citation>
    <scope>IDENTIFICATION</scope>
    <source>
        <strain evidence="11">MAF</strain>
    </source>
</reference>
<dbReference type="STRING" id="30066.A0A182UVY5"/>
<dbReference type="PROSITE" id="PS50268">
    <property type="entry name" value="CADHERIN_2"/>
    <property type="match status" value="1"/>
</dbReference>
<comment type="subcellular location">
    <subcellularLocation>
        <location evidence="1">Membrane</location>
        <topology evidence="1">Single-pass membrane protein</topology>
    </subcellularLocation>
</comment>
<keyword evidence="12" id="KW-1185">Reference proteome</keyword>
<evidence type="ECO:0000256" key="8">
    <source>
        <dbReference type="PROSITE-ProRule" id="PRU00043"/>
    </source>
</evidence>
<feature type="domain" description="Cadherin" evidence="10">
    <location>
        <begin position="16"/>
        <end position="83"/>
    </location>
</feature>
<dbReference type="AlphaFoldDB" id="A0A182UVY5"/>
<name>A0A182UVY5_ANOME</name>
<dbReference type="PANTHER" id="PTHR24028">
    <property type="entry name" value="CADHERIN-87A"/>
    <property type="match status" value="1"/>
</dbReference>
<keyword evidence="5 9" id="KW-1133">Transmembrane helix</keyword>
<dbReference type="GO" id="GO:0007156">
    <property type="term" value="P:homophilic cell adhesion via plasma membrane adhesion molecules"/>
    <property type="evidence" value="ECO:0007669"/>
    <property type="project" value="InterPro"/>
</dbReference>
<dbReference type="InterPro" id="IPR050174">
    <property type="entry name" value="Protocadherin/Cadherin-CA"/>
</dbReference>
<dbReference type="EnsemblMetazoa" id="AMEM004586-RA">
    <property type="protein sequence ID" value="AMEM004586-PA"/>
    <property type="gene ID" value="AMEM004586"/>
</dbReference>
<keyword evidence="7" id="KW-0325">Glycoprotein</keyword>
<dbReference type="CDD" id="cd11304">
    <property type="entry name" value="Cadherin_repeat"/>
    <property type="match status" value="1"/>
</dbReference>
<dbReference type="GO" id="GO:0005886">
    <property type="term" value="C:plasma membrane"/>
    <property type="evidence" value="ECO:0007669"/>
    <property type="project" value="InterPro"/>
</dbReference>
<evidence type="ECO:0000256" key="4">
    <source>
        <dbReference type="ARBA" id="ARBA00022837"/>
    </source>
</evidence>
<keyword evidence="3" id="KW-0677">Repeat</keyword>
<dbReference type="InterPro" id="IPR015919">
    <property type="entry name" value="Cadherin-like_sf"/>
</dbReference>
<keyword evidence="6 9" id="KW-0472">Membrane</keyword>
<evidence type="ECO:0000313" key="11">
    <source>
        <dbReference type="EnsemblMetazoa" id="AMEM004586-PA"/>
    </source>
</evidence>
<evidence type="ECO:0000256" key="1">
    <source>
        <dbReference type="ARBA" id="ARBA00004167"/>
    </source>
</evidence>
<dbReference type="SMART" id="SM00112">
    <property type="entry name" value="CA"/>
    <property type="match status" value="1"/>
</dbReference>
<feature type="transmembrane region" description="Helical" evidence="9">
    <location>
        <begin position="165"/>
        <end position="185"/>
    </location>
</feature>
<dbReference type="PANTHER" id="PTHR24028:SF263">
    <property type="entry name" value="CADHERIN-RELATED FAMILY MEMBER 1"/>
    <property type="match status" value="1"/>
</dbReference>
<evidence type="ECO:0000256" key="2">
    <source>
        <dbReference type="ARBA" id="ARBA00022692"/>
    </source>
</evidence>
<accession>A0A182UVY5</accession>
<keyword evidence="2 9" id="KW-0812">Transmembrane</keyword>
<dbReference type="PRINTS" id="PR00205">
    <property type="entry name" value="CADHERIN"/>
</dbReference>
<dbReference type="GO" id="GO:0005509">
    <property type="term" value="F:calcium ion binding"/>
    <property type="evidence" value="ECO:0007669"/>
    <property type="project" value="UniProtKB-UniRule"/>
</dbReference>
<dbReference type="InterPro" id="IPR020894">
    <property type="entry name" value="Cadherin_CS"/>
</dbReference>
<dbReference type="InterPro" id="IPR002126">
    <property type="entry name" value="Cadherin-like_dom"/>
</dbReference>
<keyword evidence="4 8" id="KW-0106">Calcium</keyword>
<dbReference type="SUPFAM" id="SSF49313">
    <property type="entry name" value="Cadherin-like"/>
    <property type="match status" value="1"/>
</dbReference>
<organism evidence="11 12">
    <name type="scientific">Anopheles merus</name>
    <name type="common">Mosquito</name>
    <dbReference type="NCBI Taxonomy" id="30066"/>
    <lineage>
        <taxon>Eukaryota</taxon>
        <taxon>Metazoa</taxon>
        <taxon>Ecdysozoa</taxon>
        <taxon>Arthropoda</taxon>
        <taxon>Hexapoda</taxon>
        <taxon>Insecta</taxon>
        <taxon>Pterygota</taxon>
        <taxon>Neoptera</taxon>
        <taxon>Endopterygota</taxon>
        <taxon>Diptera</taxon>
        <taxon>Nematocera</taxon>
        <taxon>Culicoidea</taxon>
        <taxon>Culicidae</taxon>
        <taxon>Anophelinae</taxon>
        <taxon>Anopheles</taxon>
    </lineage>
</organism>